<dbReference type="Proteomes" id="UP000710815">
    <property type="component" value="Unassembled WGS sequence"/>
</dbReference>
<accession>A0ABS9VSS7</accession>
<comment type="caution">
    <text evidence="2">The sequence shown here is derived from an EMBL/GenBank/DDBJ whole genome shotgun (WGS) entry which is preliminary data.</text>
</comment>
<organism evidence="2 3">
    <name type="scientific">Bifidobacterium amazonense</name>
    <dbReference type="NCBI Taxonomy" id="2809027"/>
    <lineage>
        <taxon>Bacteria</taxon>
        <taxon>Bacillati</taxon>
        <taxon>Actinomycetota</taxon>
        <taxon>Actinomycetes</taxon>
        <taxon>Bifidobacteriales</taxon>
        <taxon>Bifidobacteriaceae</taxon>
        <taxon>Bifidobacterium</taxon>
    </lineage>
</organism>
<dbReference type="EMBL" id="JAFEJT020000004">
    <property type="protein sequence ID" value="MCH9274969.1"/>
    <property type="molecule type" value="Genomic_DNA"/>
</dbReference>
<keyword evidence="3" id="KW-1185">Reference proteome</keyword>
<evidence type="ECO:0000313" key="2">
    <source>
        <dbReference type="EMBL" id="MCH9274969.1"/>
    </source>
</evidence>
<reference evidence="2 3" key="2">
    <citation type="journal article" date="2021" name="Syst. Appl. Microbiol.">
        <title>Phylogenetic classification of ten novel species belonging to the genus Bifidobacterium comprising B. phasiani sp. nov., B. pongonis sp. nov., B. saguinibicoloris sp. nov., B. colobi sp. nov., B. simiiventris sp. nov., B. santillanense sp. nov., B. miconis sp. nov., B. amazonense sp. nov., B. pluvialisilvae sp. nov., and B. miconisargentati sp. nov.</title>
        <authorList>
            <person name="Lugli G.A."/>
            <person name="Calvete-Torre I."/>
            <person name="Alessandri G."/>
            <person name="Milani C."/>
            <person name="Turroni F."/>
            <person name="Laiolo P."/>
            <person name="Ossiprandi M.C."/>
            <person name="Margolles A."/>
            <person name="Ruiz L."/>
            <person name="Ventura M."/>
        </authorList>
    </citation>
    <scope>NUCLEOTIDE SEQUENCE [LARGE SCALE GENOMIC DNA]</scope>
    <source>
        <strain evidence="2 3">MA1</strain>
    </source>
</reference>
<name>A0ABS9VSS7_9BIFI</name>
<sequence length="62" mass="7418">MDDEDLIRLLESRLGEARSQREDVPLSRILIPYFEGIERRIEDLYSRIGELEDEVRRLQSMP</sequence>
<evidence type="ECO:0000256" key="1">
    <source>
        <dbReference type="SAM" id="Coils"/>
    </source>
</evidence>
<dbReference type="RefSeq" id="WP_241512802.1">
    <property type="nucleotide sequence ID" value="NZ_JAFEJT020000004.1"/>
</dbReference>
<feature type="coiled-coil region" evidence="1">
    <location>
        <begin position="34"/>
        <end position="61"/>
    </location>
</feature>
<keyword evidence="1" id="KW-0175">Coiled coil</keyword>
<gene>
    <name evidence="2" type="ORF">JS533_001525</name>
</gene>
<evidence type="ECO:0000313" key="3">
    <source>
        <dbReference type="Proteomes" id="UP000710815"/>
    </source>
</evidence>
<protein>
    <submittedName>
        <fullName evidence="2">Uncharacterized protein</fullName>
    </submittedName>
</protein>
<dbReference type="Gene3D" id="1.20.5.170">
    <property type="match status" value="1"/>
</dbReference>
<reference evidence="2 3" key="1">
    <citation type="journal article" date="2021" name="Environ. Microbiol.">
        <title>Genetic insights into the dark matter of the mammalian gut microbiota through targeted genome reconstruction.</title>
        <authorList>
            <person name="Lugli G.A."/>
            <person name="Alessandri G."/>
            <person name="Milani C."/>
            <person name="Viappiani A."/>
            <person name="Fontana F."/>
            <person name="Tarracchini C."/>
            <person name="Mancabelli L."/>
            <person name="Argentini C."/>
            <person name="Ruiz L."/>
            <person name="Margolles A."/>
            <person name="van Sinderen D."/>
            <person name="Turroni F."/>
            <person name="Ventura M."/>
        </authorList>
    </citation>
    <scope>NUCLEOTIDE SEQUENCE [LARGE SCALE GENOMIC DNA]</scope>
    <source>
        <strain evidence="2 3">MA1</strain>
    </source>
</reference>
<proteinExistence type="predicted"/>